<dbReference type="RefSeq" id="WP_344609904.1">
    <property type="nucleotide sequence ID" value="NZ_BAAAHE010000068.1"/>
</dbReference>
<feature type="region of interest" description="Disordered" evidence="1">
    <location>
        <begin position="73"/>
        <end position="92"/>
    </location>
</feature>
<evidence type="ECO:0000256" key="1">
    <source>
        <dbReference type="SAM" id="MobiDB-lite"/>
    </source>
</evidence>
<dbReference type="Proteomes" id="UP001500957">
    <property type="component" value="Unassembled WGS sequence"/>
</dbReference>
<protein>
    <submittedName>
        <fullName evidence="3">Uncharacterized protein</fullName>
    </submittedName>
</protein>
<feature type="chain" id="PRO_5045984380" evidence="2">
    <location>
        <begin position="44"/>
        <end position="92"/>
    </location>
</feature>
<proteinExistence type="predicted"/>
<accession>A0ABN1HDQ0</accession>
<reference evidence="3 4" key="1">
    <citation type="journal article" date="2019" name="Int. J. Syst. Evol. Microbiol.">
        <title>The Global Catalogue of Microorganisms (GCM) 10K type strain sequencing project: providing services to taxonomists for standard genome sequencing and annotation.</title>
        <authorList>
            <consortium name="The Broad Institute Genomics Platform"/>
            <consortium name="The Broad Institute Genome Sequencing Center for Infectious Disease"/>
            <person name="Wu L."/>
            <person name="Ma J."/>
        </authorList>
    </citation>
    <scope>NUCLEOTIDE SEQUENCE [LARGE SCALE GENOMIC DNA]</scope>
    <source>
        <strain evidence="3 4">JCM 10671</strain>
    </source>
</reference>
<evidence type="ECO:0000256" key="2">
    <source>
        <dbReference type="SAM" id="SignalP"/>
    </source>
</evidence>
<dbReference type="EMBL" id="BAAAHE010000068">
    <property type="protein sequence ID" value="GAA0639330.1"/>
    <property type="molecule type" value="Genomic_DNA"/>
</dbReference>
<organism evidence="3 4">
    <name type="scientific">Sporichthya brevicatena</name>
    <dbReference type="NCBI Taxonomy" id="171442"/>
    <lineage>
        <taxon>Bacteria</taxon>
        <taxon>Bacillati</taxon>
        <taxon>Actinomycetota</taxon>
        <taxon>Actinomycetes</taxon>
        <taxon>Sporichthyales</taxon>
        <taxon>Sporichthyaceae</taxon>
        <taxon>Sporichthya</taxon>
    </lineage>
</organism>
<keyword evidence="4" id="KW-1185">Reference proteome</keyword>
<feature type="signal peptide" evidence="2">
    <location>
        <begin position="1"/>
        <end position="43"/>
    </location>
</feature>
<gene>
    <name evidence="3" type="ORF">GCM10009547_49330</name>
</gene>
<evidence type="ECO:0000313" key="3">
    <source>
        <dbReference type="EMBL" id="GAA0639330.1"/>
    </source>
</evidence>
<name>A0ABN1HDQ0_9ACTN</name>
<evidence type="ECO:0000313" key="4">
    <source>
        <dbReference type="Proteomes" id="UP001500957"/>
    </source>
</evidence>
<sequence>MHNTSSGGRHRKPNRTRAIALRTAVSAGAAAVAVLATPAAASASTPGASPPVPCTGSPLDGFTTCGASGYYGNGVTGSNAGDFAGDDTPGGK</sequence>
<keyword evidence="2" id="KW-0732">Signal</keyword>
<comment type="caution">
    <text evidence="3">The sequence shown here is derived from an EMBL/GenBank/DDBJ whole genome shotgun (WGS) entry which is preliminary data.</text>
</comment>